<evidence type="ECO:0000256" key="18">
    <source>
        <dbReference type="RuleBase" id="RU003794"/>
    </source>
</evidence>
<comment type="subcellular location">
    <subcellularLocation>
        <location evidence="1">Cell inner membrane</location>
        <topology evidence="1">Multi-pass membrane protein</topology>
    </subcellularLocation>
    <subcellularLocation>
        <location evidence="18">Cell membrane</location>
        <topology evidence="18">Multi-pass membrane protein</topology>
    </subcellularLocation>
</comment>
<comment type="function">
    <text evidence="18">Plays an essential role in type IV pili and type II pseudopili formation by proteolytically removing the leader sequence from substrate proteins and subsequently monomethylating the alpha-amino group of the newly exposed N-terminal phenylalanine.</text>
</comment>
<feature type="transmembrane region" description="Helical" evidence="19">
    <location>
        <begin position="133"/>
        <end position="149"/>
    </location>
</feature>
<keyword evidence="6 18" id="KW-0645">Protease</keyword>
<keyword evidence="8" id="KW-0949">S-adenosyl-L-methionine</keyword>
<dbReference type="AlphaFoldDB" id="A0A8B0SB28"/>
<dbReference type="InterPro" id="IPR050882">
    <property type="entry name" value="Prepilin_peptidase/N-MTase"/>
</dbReference>
<dbReference type="RefSeq" id="WP_207252026.1">
    <property type="nucleotide sequence ID" value="NZ_JAFMPM010000008.1"/>
</dbReference>
<evidence type="ECO:0000313" key="22">
    <source>
        <dbReference type="EMBL" id="MBO0614283.1"/>
    </source>
</evidence>
<dbReference type="InterPro" id="IPR010627">
    <property type="entry name" value="Prepilin_pept_A24_N"/>
</dbReference>
<dbReference type="FunFam" id="1.20.120.1220:FF:000001">
    <property type="entry name" value="Type 4 prepilin-like proteins leader peptide-processing enzyme"/>
    <property type="match status" value="1"/>
</dbReference>
<dbReference type="PANTHER" id="PTHR30487:SF0">
    <property type="entry name" value="PREPILIN LEADER PEPTIDASE_N-METHYLTRANSFERASE-RELATED"/>
    <property type="match status" value="1"/>
</dbReference>
<accession>A0A8B0SB28</accession>
<evidence type="ECO:0000259" key="21">
    <source>
        <dbReference type="Pfam" id="PF06750"/>
    </source>
</evidence>
<dbReference type="EC" id="2.1.1.-" evidence="18"/>
<reference evidence="22 24" key="1">
    <citation type="submission" date="2021-03" db="EMBL/GenBank/DDBJ databases">
        <title>Draft genome and methylome analysis of Thiotrix fructosivoruns ATCC 49748.</title>
        <authorList>
            <person name="Fomenkov A."/>
            <person name="Grabovich M.Y."/>
            <person name="Roberts R.J."/>
        </authorList>
    </citation>
    <scope>NUCLEOTIDE SEQUENCE [LARGE SCALE GENOMIC DNA]</scope>
    <source>
        <strain evidence="22 24">ATCC 49748</strain>
    </source>
</reference>
<keyword evidence="9 18" id="KW-0812">Transmembrane</keyword>
<dbReference type="EMBL" id="CP072748">
    <property type="protein sequence ID" value="QTX09133.1"/>
    <property type="molecule type" value="Genomic_DNA"/>
</dbReference>
<evidence type="ECO:0000256" key="16">
    <source>
        <dbReference type="ARBA" id="ARBA00071870"/>
    </source>
</evidence>
<evidence type="ECO:0000256" key="11">
    <source>
        <dbReference type="ARBA" id="ARBA00022989"/>
    </source>
</evidence>
<dbReference type="Proteomes" id="UP000664466">
    <property type="component" value="Unassembled WGS sequence"/>
</dbReference>
<dbReference type="GO" id="GO:0005886">
    <property type="term" value="C:plasma membrane"/>
    <property type="evidence" value="ECO:0007669"/>
    <property type="project" value="UniProtKB-SubCell"/>
</dbReference>
<comment type="catalytic activity">
    <reaction evidence="14 18">
        <text>Typically cleaves a -Gly-|-Phe- bond to release an N-terminal, basic peptide of 5-8 residues from type IV prepilin, and then N-methylates the new N-terminal amino group, the methyl donor being S-adenosyl-L-methionine.</text>
        <dbReference type="EC" id="3.4.23.43"/>
    </reaction>
</comment>
<keyword evidence="12 19" id="KW-0472">Membrane</keyword>
<evidence type="ECO:0000256" key="17">
    <source>
        <dbReference type="RuleBase" id="RU003793"/>
    </source>
</evidence>
<feature type="transmembrane region" description="Helical" evidence="19">
    <location>
        <begin position="217"/>
        <end position="250"/>
    </location>
</feature>
<evidence type="ECO:0000256" key="10">
    <source>
        <dbReference type="ARBA" id="ARBA00022801"/>
    </source>
</evidence>
<evidence type="ECO:0000256" key="15">
    <source>
        <dbReference type="ARBA" id="ARBA00067082"/>
    </source>
</evidence>
<dbReference type="Gene3D" id="1.20.120.1220">
    <property type="match status" value="1"/>
</dbReference>
<protein>
    <recommendedName>
        <fullName evidence="16 18">Prepilin leader peptidase/N-methyltransferase</fullName>
        <ecNumber evidence="18">2.1.1.-</ecNumber>
        <ecNumber evidence="15 18">3.4.23.43</ecNumber>
    </recommendedName>
</protein>
<dbReference type="GO" id="GO:0006465">
    <property type="term" value="P:signal peptide processing"/>
    <property type="evidence" value="ECO:0007669"/>
    <property type="project" value="TreeGrafter"/>
</dbReference>
<dbReference type="EC" id="3.4.23.43" evidence="15 18"/>
<keyword evidence="24" id="KW-1185">Reference proteome</keyword>
<dbReference type="GO" id="GO:0004190">
    <property type="term" value="F:aspartic-type endopeptidase activity"/>
    <property type="evidence" value="ECO:0007669"/>
    <property type="project" value="UniProtKB-EC"/>
</dbReference>
<reference evidence="23" key="2">
    <citation type="submission" date="2021-04" db="EMBL/GenBank/DDBJ databases">
        <title>Complete Genome and methylome analysis of Thiothrix fructosivorans ATCC 49748.</title>
        <authorList>
            <person name="Fomenkov A."/>
            <person name="Sun L."/>
            <person name="Vincze T."/>
            <person name="Grabovich M.Y."/>
            <person name="Roberts R.J."/>
        </authorList>
    </citation>
    <scope>NUCLEOTIDE SEQUENCE</scope>
    <source>
        <strain evidence="23">ATCC 49748</strain>
    </source>
</reference>
<organism evidence="23">
    <name type="scientific">Thiothrix fructosivorans</name>
    <dbReference type="NCBI Taxonomy" id="111770"/>
    <lineage>
        <taxon>Bacteria</taxon>
        <taxon>Pseudomonadati</taxon>
        <taxon>Pseudomonadota</taxon>
        <taxon>Gammaproteobacteria</taxon>
        <taxon>Thiotrichales</taxon>
        <taxon>Thiotrichaceae</taxon>
        <taxon>Thiothrix</taxon>
    </lineage>
</organism>
<keyword evidence="7 18" id="KW-0808">Transferase</keyword>
<dbReference type="PRINTS" id="PR00864">
    <property type="entry name" value="PREPILNPTASE"/>
</dbReference>
<dbReference type="InterPro" id="IPR000045">
    <property type="entry name" value="Prepilin_IV_endopep_pep"/>
</dbReference>
<dbReference type="PANTHER" id="PTHR30487">
    <property type="entry name" value="TYPE 4 PREPILIN-LIKE PROTEINS LEADER PEPTIDE-PROCESSING ENZYME"/>
    <property type="match status" value="1"/>
</dbReference>
<keyword evidence="11 19" id="KW-1133">Transmembrane helix</keyword>
<keyword evidence="5 18" id="KW-0489">Methyltransferase</keyword>
<evidence type="ECO:0000256" key="13">
    <source>
        <dbReference type="ARBA" id="ARBA00023268"/>
    </source>
</evidence>
<gene>
    <name evidence="23" type="ORF">J1836_010760</name>
    <name evidence="22" type="ORF">J1836_15380</name>
</gene>
<feature type="domain" description="Prepilin peptidase A24 N-terminal" evidence="21">
    <location>
        <begin position="20"/>
        <end position="126"/>
    </location>
</feature>
<proteinExistence type="inferred from homology"/>
<dbReference type="Pfam" id="PF06750">
    <property type="entry name" value="A24_N_bact"/>
    <property type="match status" value="1"/>
</dbReference>
<evidence type="ECO:0000313" key="23">
    <source>
        <dbReference type="EMBL" id="QTX09133.1"/>
    </source>
</evidence>
<comment type="similarity">
    <text evidence="2 17">Belongs to the peptidase A24 family.</text>
</comment>
<evidence type="ECO:0000256" key="2">
    <source>
        <dbReference type="ARBA" id="ARBA00005801"/>
    </source>
</evidence>
<evidence type="ECO:0000256" key="14">
    <source>
        <dbReference type="ARBA" id="ARBA00050401"/>
    </source>
</evidence>
<evidence type="ECO:0000259" key="20">
    <source>
        <dbReference type="Pfam" id="PF01478"/>
    </source>
</evidence>
<feature type="transmembrane region" description="Helical" evidence="19">
    <location>
        <begin position="186"/>
        <end position="205"/>
    </location>
</feature>
<evidence type="ECO:0000256" key="12">
    <source>
        <dbReference type="ARBA" id="ARBA00023136"/>
    </source>
</evidence>
<evidence type="ECO:0000256" key="19">
    <source>
        <dbReference type="SAM" id="Phobius"/>
    </source>
</evidence>
<feature type="domain" description="Prepilin type IV endopeptidase peptidase" evidence="20">
    <location>
        <begin position="139"/>
        <end position="246"/>
    </location>
</feature>
<sequence>MELIYLLSTSTGWLVSVVGLFSLLVGSFLNVVIYRLPIIMEREWKRDCHEWLDTPMTELDTGDFNLVVPRSQCPTCGHKITALENIPVISYLFLRGKCAGCKTPISMQYPLVEAATALLSMLVAWQVGYSGTLLALLGFTWVLVALFMIDAKTMLLPDNLTLPLLWIGLLLNLNGMFVVLPDAVLGAVFGYLALWSVFHLFRLITGKEGMGYGDFKLLAALGAWGGWQILPFVIFASSAFGALFGILWMVIKRNRESLPMPFGPWLAMAGFVAVVWRTDIQAWMTSIFMP</sequence>
<keyword evidence="13 18" id="KW-0511">Multifunctional enzyme</keyword>
<name>A0A8B0SB28_9GAMM</name>
<evidence type="ECO:0000256" key="6">
    <source>
        <dbReference type="ARBA" id="ARBA00022670"/>
    </source>
</evidence>
<evidence type="ECO:0000256" key="7">
    <source>
        <dbReference type="ARBA" id="ARBA00022679"/>
    </source>
</evidence>
<dbReference type="GO" id="GO:0032259">
    <property type="term" value="P:methylation"/>
    <property type="evidence" value="ECO:0007669"/>
    <property type="project" value="UniProtKB-KW"/>
</dbReference>
<evidence type="ECO:0000256" key="4">
    <source>
        <dbReference type="ARBA" id="ARBA00022519"/>
    </source>
</evidence>
<keyword evidence="10 18" id="KW-0378">Hydrolase</keyword>
<dbReference type="InterPro" id="IPR014032">
    <property type="entry name" value="Peptidase_A24A_bac"/>
</dbReference>
<dbReference type="EMBL" id="JAFMPM010000008">
    <property type="protein sequence ID" value="MBO0614283.1"/>
    <property type="molecule type" value="Genomic_DNA"/>
</dbReference>
<keyword evidence="3" id="KW-1003">Cell membrane</keyword>
<evidence type="ECO:0000256" key="8">
    <source>
        <dbReference type="ARBA" id="ARBA00022691"/>
    </source>
</evidence>
<evidence type="ECO:0000313" key="24">
    <source>
        <dbReference type="Proteomes" id="UP000664466"/>
    </source>
</evidence>
<evidence type="ECO:0000256" key="9">
    <source>
        <dbReference type="ARBA" id="ARBA00022692"/>
    </source>
</evidence>
<evidence type="ECO:0000256" key="1">
    <source>
        <dbReference type="ARBA" id="ARBA00004429"/>
    </source>
</evidence>
<feature type="transmembrane region" description="Helical" evidence="19">
    <location>
        <begin position="161"/>
        <end position="180"/>
    </location>
</feature>
<feature type="transmembrane region" description="Helical" evidence="19">
    <location>
        <begin position="262"/>
        <end position="280"/>
    </location>
</feature>
<dbReference type="GO" id="GO:0008168">
    <property type="term" value="F:methyltransferase activity"/>
    <property type="evidence" value="ECO:0007669"/>
    <property type="project" value="UniProtKB-KW"/>
</dbReference>
<keyword evidence="4" id="KW-0997">Cell inner membrane</keyword>
<dbReference type="Pfam" id="PF01478">
    <property type="entry name" value="Peptidase_A24"/>
    <property type="match status" value="1"/>
</dbReference>
<feature type="transmembrane region" description="Helical" evidence="19">
    <location>
        <begin position="12"/>
        <end position="36"/>
    </location>
</feature>
<evidence type="ECO:0000256" key="3">
    <source>
        <dbReference type="ARBA" id="ARBA00022475"/>
    </source>
</evidence>
<evidence type="ECO:0000256" key="5">
    <source>
        <dbReference type="ARBA" id="ARBA00022603"/>
    </source>
</evidence>